<accession>X0XMM3</accession>
<dbReference type="AlphaFoldDB" id="X0XMM3"/>
<dbReference type="Pfam" id="PF01841">
    <property type="entry name" value="Transglut_core"/>
    <property type="match status" value="1"/>
</dbReference>
<sequence>VEPVVAPMGVRFPYKGNDSAALEALEPTRYVESNQKVIIDLARQAVGDTGDAAEAARRIEAFVADYVTDKSLSVGYASAAEVAVSRQGDCSEHAVLAAALCRAVGIPAQVVTGLVYVSQWRTFQNGFGGHAWVQVYLGDKWVGLDAAFKSAGLGGYDPGHIALAVGNGNPEDFLNLVNTMGQFKIDKVTVLR</sequence>
<dbReference type="SMART" id="SM00460">
    <property type="entry name" value="TGc"/>
    <property type="match status" value="1"/>
</dbReference>
<reference evidence="2" key="1">
    <citation type="journal article" date="2014" name="Front. Microbiol.">
        <title>High frequency of phylogenetically diverse reductive dehalogenase-homologous genes in deep subseafloor sedimentary metagenomes.</title>
        <authorList>
            <person name="Kawai M."/>
            <person name="Futagami T."/>
            <person name="Toyoda A."/>
            <person name="Takaki Y."/>
            <person name="Nishi S."/>
            <person name="Hori S."/>
            <person name="Arai W."/>
            <person name="Tsubouchi T."/>
            <person name="Morono Y."/>
            <person name="Uchiyama I."/>
            <person name="Ito T."/>
            <person name="Fujiyama A."/>
            <person name="Inagaki F."/>
            <person name="Takami H."/>
        </authorList>
    </citation>
    <scope>NUCLEOTIDE SEQUENCE</scope>
    <source>
        <strain evidence="2">Expedition CK06-06</strain>
    </source>
</reference>
<dbReference type="PANTHER" id="PTHR33490">
    <property type="entry name" value="BLR5614 PROTEIN-RELATED"/>
    <property type="match status" value="1"/>
</dbReference>
<evidence type="ECO:0000259" key="1">
    <source>
        <dbReference type="SMART" id="SM00460"/>
    </source>
</evidence>
<dbReference type="InterPro" id="IPR038765">
    <property type="entry name" value="Papain-like_cys_pep_sf"/>
</dbReference>
<organism evidence="2">
    <name type="scientific">marine sediment metagenome</name>
    <dbReference type="NCBI Taxonomy" id="412755"/>
    <lineage>
        <taxon>unclassified sequences</taxon>
        <taxon>metagenomes</taxon>
        <taxon>ecological metagenomes</taxon>
    </lineage>
</organism>
<dbReference type="SUPFAM" id="SSF54001">
    <property type="entry name" value="Cysteine proteinases"/>
    <property type="match status" value="1"/>
</dbReference>
<dbReference type="EMBL" id="BARS01033479">
    <property type="protein sequence ID" value="GAG26216.1"/>
    <property type="molecule type" value="Genomic_DNA"/>
</dbReference>
<proteinExistence type="predicted"/>
<dbReference type="PANTHER" id="PTHR33490:SF3">
    <property type="entry name" value="CONSERVED INTEGRAL MEMBRANE PROTEIN"/>
    <property type="match status" value="1"/>
</dbReference>
<dbReference type="InterPro" id="IPR002931">
    <property type="entry name" value="Transglutaminase-like"/>
</dbReference>
<feature type="domain" description="Transglutaminase-like" evidence="1">
    <location>
        <begin position="82"/>
        <end position="148"/>
    </location>
</feature>
<protein>
    <recommendedName>
        <fullName evidence="1">Transglutaminase-like domain-containing protein</fullName>
    </recommendedName>
</protein>
<evidence type="ECO:0000313" key="2">
    <source>
        <dbReference type="EMBL" id="GAG26216.1"/>
    </source>
</evidence>
<feature type="non-terminal residue" evidence="2">
    <location>
        <position position="1"/>
    </location>
</feature>
<gene>
    <name evidence="2" type="ORF">S01H1_51835</name>
</gene>
<comment type="caution">
    <text evidence="2">The sequence shown here is derived from an EMBL/GenBank/DDBJ whole genome shotgun (WGS) entry which is preliminary data.</text>
</comment>
<name>X0XMM3_9ZZZZ</name>
<dbReference type="Gene3D" id="3.10.620.30">
    <property type="match status" value="1"/>
</dbReference>